<evidence type="ECO:0000313" key="2">
    <source>
        <dbReference type="EMBL" id="KAH3671540.1"/>
    </source>
</evidence>
<dbReference type="InterPro" id="IPR040201">
    <property type="entry name" value="Mrg3-like"/>
</dbReference>
<reference evidence="2" key="1">
    <citation type="journal article" date="2021" name="Open Biol.">
        <title>Shared evolutionary footprints suggest mitochondrial oxidative damage underlies multiple complex I losses in fungi.</title>
        <authorList>
            <person name="Schikora-Tamarit M.A."/>
            <person name="Marcet-Houben M."/>
            <person name="Nosek J."/>
            <person name="Gabaldon T."/>
        </authorList>
    </citation>
    <scope>NUCLEOTIDE SEQUENCE</scope>
    <source>
        <strain evidence="2">CBS6075</strain>
    </source>
</reference>
<dbReference type="InterPro" id="IPR011990">
    <property type="entry name" value="TPR-like_helical_dom_sf"/>
</dbReference>
<reference evidence="2" key="2">
    <citation type="submission" date="2021-01" db="EMBL/GenBank/DDBJ databases">
        <authorList>
            <person name="Schikora-Tamarit M.A."/>
        </authorList>
    </citation>
    <scope>NUCLEOTIDE SEQUENCE</scope>
    <source>
        <strain evidence="2">CBS6075</strain>
    </source>
</reference>
<dbReference type="AlphaFoldDB" id="A0A9P8TAN8"/>
<gene>
    <name evidence="2" type="ORF">OGAPHI_000243</name>
</gene>
<dbReference type="GO" id="GO:0006515">
    <property type="term" value="P:protein quality control for misfolded or incompletely synthesized proteins"/>
    <property type="evidence" value="ECO:0007669"/>
    <property type="project" value="TreeGrafter"/>
</dbReference>
<feature type="compositionally biased region" description="Pro residues" evidence="1">
    <location>
        <begin position="46"/>
        <end position="67"/>
    </location>
</feature>
<keyword evidence="3" id="KW-1185">Reference proteome</keyword>
<evidence type="ECO:0000313" key="3">
    <source>
        <dbReference type="Proteomes" id="UP000769157"/>
    </source>
</evidence>
<evidence type="ECO:0008006" key="4">
    <source>
        <dbReference type="Google" id="ProtNLM"/>
    </source>
</evidence>
<dbReference type="GeneID" id="70232211"/>
<dbReference type="PANTHER" id="PTHR28142">
    <property type="entry name" value="MITOCHONDRIAL INNER MEMBRANE I-AAA PROTEASE SUPERCOMPLEX SUBUNIT MGR3-RELATED"/>
    <property type="match status" value="1"/>
</dbReference>
<dbReference type="SUPFAM" id="SSF48452">
    <property type="entry name" value="TPR-like"/>
    <property type="match status" value="1"/>
</dbReference>
<dbReference type="PANTHER" id="PTHR28142:SF1">
    <property type="entry name" value="MITOCHONDRIAL INNER MEMBRANE I-AAA PROTEASE SUPERCOMPLEX SUBUNIT MGR3-RELATED"/>
    <property type="match status" value="1"/>
</dbReference>
<organism evidence="2 3">
    <name type="scientific">Ogataea philodendri</name>
    <dbReference type="NCBI Taxonomy" id="1378263"/>
    <lineage>
        <taxon>Eukaryota</taxon>
        <taxon>Fungi</taxon>
        <taxon>Dikarya</taxon>
        <taxon>Ascomycota</taxon>
        <taxon>Saccharomycotina</taxon>
        <taxon>Pichiomycetes</taxon>
        <taxon>Pichiales</taxon>
        <taxon>Pichiaceae</taxon>
        <taxon>Ogataea</taxon>
    </lineage>
</organism>
<dbReference type="GO" id="GO:0051787">
    <property type="term" value="F:misfolded protein binding"/>
    <property type="evidence" value="ECO:0007669"/>
    <property type="project" value="TreeGrafter"/>
</dbReference>
<protein>
    <recommendedName>
        <fullName evidence="4">Mitochondrial inner membrane i-AAA protease supercomplex subunit MGR3</fullName>
    </recommendedName>
</protein>
<comment type="caution">
    <text evidence="2">The sequence shown here is derived from an EMBL/GenBank/DDBJ whole genome shotgun (WGS) entry which is preliminary data.</text>
</comment>
<accession>A0A9P8TAN8</accession>
<dbReference type="Proteomes" id="UP000769157">
    <property type="component" value="Unassembled WGS sequence"/>
</dbReference>
<proteinExistence type="predicted"/>
<name>A0A9P8TAN8_9ASCO</name>
<feature type="region of interest" description="Disordered" evidence="1">
    <location>
        <begin position="36"/>
        <end position="74"/>
    </location>
</feature>
<dbReference type="GO" id="GO:0031942">
    <property type="term" value="C:i-AAA complex"/>
    <property type="evidence" value="ECO:0007669"/>
    <property type="project" value="TreeGrafter"/>
</dbReference>
<dbReference type="OrthoDB" id="10050400at2759"/>
<evidence type="ECO:0000256" key="1">
    <source>
        <dbReference type="SAM" id="MobiDB-lite"/>
    </source>
</evidence>
<dbReference type="EMBL" id="JAEUBE010000055">
    <property type="protein sequence ID" value="KAH3671540.1"/>
    <property type="molecule type" value="Genomic_DNA"/>
</dbReference>
<dbReference type="RefSeq" id="XP_046064716.1">
    <property type="nucleotide sequence ID" value="XM_046203319.1"/>
</dbReference>
<sequence>MLFRGPIRKSLRAPSLRNWAPLLHSRLISQQDISKNPSLNQFQDPNRPPPQSAYRPPFTPSPVPQTPNEPRERSPLTSVITIGLLSWLVYRGFLLYEEYEDTTYSAGFEAVLTEALTAENEGNFAKALKLYSKCLSVADKEGTSQLDQHYTGAVLKVAEMYEKLDDFDHALAIYKDLSEFLLSQIGNPEVKLSQKKRDMLIQQSLVVSMRYCNLLKPSERQEIKQLLLDNILIAERRIIEHYPPFLVLLYDQLNRSVVDFITAGDDKFAKLPPQVRNLVKDGMVVQLAPQPGPEMSKIPKELKLLITAGDAWLPFVKELVSLRDLCADICISEGSLQEAAFYLRTNLLLMQSSIDEPGKLSLTLTKMGVVFYLLSEQYAKQAKMLGDTDEKVIFQELSRLGFKTKNGSSPDEFGNAFIRMRDSAYTESEASFEQVLELTSMIRSASFGTETDLPEFVTVGMHLAEMISSCGLAMHMLRKKDYEESKKFFLRARVLALKYDVDDYLADIDHQLAQLNKLST</sequence>